<reference evidence="1 2" key="1">
    <citation type="journal article" date="2020" name="Nat. Commun.">
        <title>The structures of two archaeal type IV pili illuminate evolutionary relationships.</title>
        <authorList>
            <person name="Wang F."/>
            <person name="Baquero D.P."/>
            <person name="Su Z."/>
            <person name="Beltran L.C."/>
            <person name="Prangishvili D."/>
            <person name="Krupovic M."/>
            <person name="Egelman E.H."/>
        </authorList>
    </citation>
    <scope>NUCLEOTIDE SEQUENCE [LARGE SCALE GENOMIC DNA]</scope>
    <source>
        <strain evidence="1 2">2GA</strain>
    </source>
</reference>
<dbReference type="OMA" id="KKEICYA"/>
<evidence type="ECO:0000313" key="2">
    <source>
        <dbReference type="Proteomes" id="UP000554766"/>
    </source>
</evidence>
<dbReference type="EMBL" id="JAAVJF010000002">
    <property type="protein sequence ID" value="NYR15414.1"/>
    <property type="molecule type" value="Genomic_DNA"/>
</dbReference>
<accession>A0A7L4P9X3</accession>
<dbReference type="Proteomes" id="UP000554766">
    <property type="component" value="Unassembled WGS sequence"/>
</dbReference>
<proteinExistence type="predicted"/>
<gene>
    <name evidence="1" type="ORF">HC235_05505</name>
</gene>
<organism evidence="1 2">
    <name type="scientific">Pyrobaculum arsenaticum</name>
    <dbReference type="NCBI Taxonomy" id="121277"/>
    <lineage>
        <taxon>Archaea</taxon>
        <taxon>Thermoproteota</taxon>
        <taxon>Thermoprotei</taxon>
        <taxon>Thermoproteales</taxon>
        <taxon>Thermoproteaceae</taxon>
        <taxon>Pyrobaculum</taxon>
    </lineage>
</organism>
<name>A0A7L4P9X3_9CREN</name>
<comment type="caution">
    <text evidence="1">The sequence shown here is derived from an EMBL/GenBank/DDBJ whole genome shotgun (WGS) entry which is preliminary data.</text>
</comment>
<sequence length="100" mass="11594">MDDGIAPRDLKVEIIKDGLRNIRAKYKECQTTRKKEICYAIAANELMSMFGSLVPNVWHDPEMRYFILKGTEGIFVYDADLDKLRILSIEEIVTIILRET</sequence>
<evidence type="ECO:0000313" key="1">
    <source>
        <dbReference type="EMBL" id="NYR15414.1"/>
    </source>
</evidence>
<protein>
    <submittedName>
        <fullName evidence="1">Uncharacterized protein</fullName>
    </submittedName>
</protein>
<dbReference type="AlphaFoldDB" id="A0A7L4P9X3"/>
<keyword evidence="2" id="KW-1185">Reference proteome</keyword>